<dbReference type="Proteomes" id="UP000190042">
    <property type="component" value="Unassembled WGS sequence"/>
</dbReference>
<reference evidence="3" key="1">
    <citation type="submission" date="2017-02" db="EMBL/GenBank/DDBJ databases">
        <authorList>
            <person name="Varghese N."/>
            <person name="Submissions S."/>
        </authorList>
    </citation>
    <scope>NUCLEOTIDE SEQUENCE [LARGE SCALE GENOMIC DNA]</scope>
    <source>
        <strain evidence="3">DSM 23966</strain>
    </source>
</reference>
<dbReference type="RefSeq" id="WP_009498156.1">
    <property type="nucleotide sequence ID" value="NZ_FUYJ01000005.1"/>
</dbReference>
<gene>
    <name evidence="2" type="ORF">SAMN04244570_2760</name>
</gene>
<dbReference type="AlphaFoldDB" id="A0A1T4YIB3"/>
<feature type="compositionally biased region" description="Low complexity" evidence="1">
    <location>
        <begin position="41"/>
        <end position="66"/>
    </location>
</feature>
<feature type="compositionally biased region" description="Pro residues" evidence="1">
    <location>
        <begin position="30"/>
        <end position="40"/>
    </location>
</feature>
<proteinExistence type="predicted"/>
<sequence>MNPQDEYMWYPQQNWSGNSFTGFPGWNSPPFGPSFPPWQPGFPGQPNFPSFPGFPSQPGFPGQPSFPNQPGPPGQGGQATAPTTPPPNQIPSYPDVQLFAVDPGAISGCLFRFTYVWTSRFRGFWFYPTFVGRTSVAGFRWDSRRRRWEFFGIDLQRIDSFRCT</sequence>
<feature type="region of interest" description="Disordered" evidence="1">
    <location>
        <begin position="21"/>
        <end position="92"/>
    </location>
</feature>
<evidence type="ECO:0000256" key="1">
    <source>
        <dbReference type="SAM" id="MobiDB-lite"/>
    </source>
</evidence>
<keyword evidence="3" id="KW-1185">Reference proteome</keyword>
<protein>
    <recommendedName>
        <fullName evidence="4">Transporter</fullName>
    </recommendedName>
</protein>
<evidence type="ECO:0000313" key="2">
    <source>
        <dbReference type="EMBL" id="SKB01577.1"/>
    </source>
</evidence>
<organism evidence="2 3">
    <name type="scientific">Sporosarcina newyorkensis</name>
    <dbReference type="NCBI Taxonomy" id="759851"/>
    <lineage>
        <taxon>Bacteria</taxon>
        <taxon>Bacillati</taxon>
        <taxon>Bacillota</taxon>
        <taxon>Bacilli</taxon>
        <taxon>Bacillales</taxon>
        <taxon>Caryophanaceae</taxon>
        <taxon>Sporosarcina</taxon>
    </lineage>
</organism>
<dbReference type="EMBL" id="FUYJ01000005">
    <property type="protein sequence ID" value="SKB01577.1"/>
    <property type="molecule type" value="Genomic_DNA"/>
</dbReference>
<evidence type="ECO:0000313" key="3">
    <source>
        <dbReference type="Proteomes" id="UP000190042"/>
    </source>
</evidence>
<name>A0A1T4YIB3_9BACL</name>
<accession>A0A1T4YIB3</accession>
<evidence type="ECO:0008006" key="4">
    <source>
        <dbReference type="Google" id="ProtNLM"/>
    </source>
</evidence>